<dbReference type="Gene3D" id="3.40.50.1110">
    <property type="entry name" value="SGNH hydrolase"/>
    <property type="match status" value="1"/>
</dbReference>
<keyword evidence="1" id="KW-0732">Signal</keyword>
<evidence type="ECO:0000259" key="2">
    <source>
        <dbReference type="Pfam" id="PF18559"/>
    </source>
</evidence>
<dbReference type="Proteomes" id="UP000008311">
    <property type="component" value="Unassembled WGS sequence"/>
</dbReference>
<dbReference type="InterPro" id="IPR041443">
    <property type="entry name" value="Exop_C"/>
</dbReference>
<reference evidence="4" key="1">
    <citation type="journal article" date="2010" name="Nat. Biotechnol.">
        <title>Draft genome sequence of the oilseed species Ricinus communis.</title>
        <authorList>
            <person name="Chan A.P."/>
            <person name="Crabtree J."/>
            <person name="Zhao Q."/>
            <person name="Lorenzi H."/>
            <person name="Orvis J."/>
            <person name="Puiu D."/>
            <person name="Melake-Berhan A."/>
            <person name="Jones K.M."/>
            <person name="Redman J."/>
            <person name="Chen G."/>
            <person name="Cahoon E.B."/>
            <person name="Gedil M."/>
            <person name="Stanke M."/>
            <person name="Haas B.J."/>
            <person name="Wortman J.R."/>
            <person name="Fraser-Liggett C.M."/>
            <person name="Ravel J."/>
            <person name="Rabinowicz P.D."/>
        </authorList>
    </citation>
    <scope>NUCLEOTIDE SEQUENCE [LARGE SCALE GENOMIC DNA]</scope>
    <source>
        <strain evidence="4">cv. Hale</strain>
    </source>
</reference>
<feature type="non-terminal residue" evidence="3">
    <location>
        <position position="306"/>
    </location>
</feature>
<keyword evidence="4" id="KW-1185">Reference proteome</keyword>
<dbReference type="EMBL" id="EQ980253">
    <property type="protein sequence ID" value="EEF25212.1"/>
    <property type="molecule type" value="Genomic_DNA"/>
</dbReference>
<proteinExistence type="predicted"/>
<dbReference type="SUPFAM" id="SSF49785">
    <property type="entry name" value="Galactose-binding domain-like"/>
    <property type="match status" value="1"/>
</dbReference>
<protein>
    <recommendedName>
        <fullName evidence="2">ExoP galactose-binding-like domain-containing protein</fullName>
    </recommendedName>
</protein>
<evidence type="ECO:0000313" key="4">
    <source>
        <dbReference type="Proteomes" id="UP000008311"/>
    </source>
</evidence>
<gene>
    <name evidence="3" type="ORF">RCOM_1837790</name>
</gene>
<dbReference type="Pfam" id="PF18559">
    <property type="entry name" value="Exop_C"/>
    <property type="match status" value="1"/>
</dbReference>
<name>B9TG01_RICCO</name>
<evidence type="ECO:0000313" key="3">
    <source>
        <dbReference type="EMBL" id="EEF25212.1"/>
    </source>
</evidence>
<dbReference type="Gene3D" id="2.60.120.430">
    <property type="entry name" value="Galactose-binding lectin"/>
    <property type="match status" value="1"/>
</dbReference>
<feature type="signal peptide" evidence="1">
    <location>
        <begin position="1"/>
        <end position="17"/>
    </location>
</feature>
<organism evidence="3 4">
    <name type="scientific">Ricinus communis</name>
    <name type="common">Castor bean</name>
    <dbReference type="NCBI Taxonomy" id="3988"/>
    <lineage>
        <taxon>Eukaryota</taxon>
        <taxon>Viridiplantae</taxon>
        <taxon>Streptophyta</taxon>
        <taxon>Embryophyta</taxon>
        <taxon>Tracheophyta</taxon>
        <taxon>Spermatophyta</taxon>
        <taxon>Magnoliopsida</taxon>
        <taxon>eudicotyledons</taxon>
        <taxon>Gunneridae</taxon>
        <taxon>Pentapetalae</taxon>
        <taxon>rosids</taxon>
        <taxon>fabids</taxon>
        <taxon>Malpighiales</taxon>
        <taxon>Euphorbiaceae</taxon>
        <taxon>Acalyphoideae</taxon>
        <taxon>Acalypheae</taxon>
        <taxon>Ricinus</taxon>
    </lineage>
</organism>
<dbReference type="AlphaFoldDB" id="B9TG01"/>
<dbReference type="InterPro" id="IPR036514">
    <property type="entry name" value="SGNH_hydro_sf"/>
</dbReference>
<sequence>MHIRLAAILALSSSALAAAPHALPVYNGQPLASWHIQVSDFETNKTLEGDKVEIAKQVKVPESVVSVARTAKDGKNDALTLDFNKAWYAALRVDGGQPVDLRPYLDKGVLALDVNVQALDKGGMSFKLMCGERCGRSVPYLVPGREMAGKGWQHLVFSLRCFYREGDDFSAVTQPFALEASGSGKISVANVQYQMSGKPNASCPDYKTMSVTPDKLNESWSIDWWTKRHEDKLAEARQLGKSAQLVFIGDSITHNWEKDGAPVWNRVYKPAQRAGPGLWRRPHRERAVASAAWRGGRPGAESRGAD</sequence>
<dbReference type="InParanoid" id="B9TG01"/>
<feature type="domain" description="ExoP galactose-binding-like" evidence="2">
    <location>
        <begin position="52"/>
        <end position="192"/>
    </location>
</feature>
<evidence type="ECO:0000256" key="1">
    <source>
        <dbReference type="SAM" id="SignalP"/>
    </source>
</evidence>
<dbReference type="InterPro" id="IPR008979">
    <property type="entry name" value="Galactose-bd-like_sf"/>
</dbReference>
<accession>B9TG01</accession>
<feature type="chain" id="PRO_5002892126" description="ExoP galactose-binding-like domain-containing protein" evidence="1">
    <location>
        <begin position="18"/>
        <end position="306"/>
    </location>
</feature>